<accession>A0A2J6RS46</accession>
<protein>
    <submittedName>
        <fullName evidence="1">Uncharacterized protein</fullName>
    </submittedName>
</protein>
<dbReference type="PANTHER" id="PTHR37540:SF10">
    <property type="entry name" value="SIGMA-70 REGION 2 FAMILY PROTEIN"/>
    <property type="match status" value="1"/>
</dbReference>
<dbReference type="Proteomes" id="UP000235786">
    <property type="component" value="Unassembled WGS sequence"/>
</dbReference>
<dbReference type="OrthoDB" id="4159781at2759"/>
<proteinExistence type="predicted"/>
<dbReference type="EMBL" id="KZ613944">
    <property type="protein sequence ID" value="PMD41346.1"/>
    <property type="molecule type" value="Genomic_DNA"/>
</dbReference>
<dbReference type="Pfam" id="PF11951">
    <property type="entry name" value="Fungal_trans_2"/>
    <property type="match status" value="1"/>
</dbReference>
<sequence length="556" mass="62873">MDASNELQSTSGEGVSQPDQQFIFVTDYDRWFIRSRLMRSSWTQRNERNSQRPSLREHILPATRGIVPNHSAANSRSLPLRAEQQAAPNAQVGVNHADLAPLLDSFGLSEVENSRNVLRFQAQSNDHDKEIWDEIAAIPEMEATDITTEAHYRQHYSSSVTQNAISSFEVATFDPFETCPATVRPIEHALIHHWIHVFGTMMFGSPRSSINPMTEVWISEALSNEASFQGMLSFAAAHLGHLSGRDSGVQGTMYKLKSIAAIQNLLNNDETMLSDYAVAAVLRQISIEDRFESAENASLHKAGLDKMMEKRGGNFNGNWRLEILFHWYLLTSIPKFYLRDQNSQQQRAEAGSKDAEEHITMVKKISTVLDLSHKASKMFEFFRELRFLTTSATKQEIRQSLAPFSAENKTQSTECLLHIFRTSPVDSRGPIHDTIEETCRLAALFYMAAIKADSLKFGTRDFDILMQLISETQSAWEHSLEMLLWVLLRGNGPGLANPEVVQRLMSYMELAKHLRKKSWNAVKEILVGFLCDDAQKAFGILEESMVFVADLIRILS</sequence>
<organism evidence="1 2">
    <name type="scientific">Hyaloscypha variabilis (strain UAMH 11265 / GT02V1 / F)</name>
    <name type="common">Meliniomyces variabilis</name>
    <dbReference type="NCBI Taxonomy" id="1149755"/>
    <lineage>
        <taxon>Eukaryota</taxon>
        <taxon>Fungi</taxon>
        <taxon>Dikarya</taxon>
        <taxon>Ascomycota</taxon>
        <taxon>Pezizomycotina</taxon>
        <taxon>Leotiomycetes</taxon>
        <taxon>Helotiales</taxon>
        <taxon>Hyaloscyphaceae</taxon>
        <taxon>Hyaloscypha</taxon>
        <taxon>Hyaloscypha variabilis</taxon>
    </lineage>
</organism>
<evidence type="ECO:0000313" key="1">
    <source>
        <dbReference type="EMBL" id="PMD41346.1"/>
    </source>
</evidence>
<dbReference type="AlphaFoldDB" id="A0A2J6RS46"/>
<dbReference type="STRING" id="1149755.A0A2J6RS46"/>
<reference evidence="1 2" key="1">
    <citation type="submission" date="2016-04" db="EMBL/GenBank/DDBJ databases">
        <title>A degradative enzymes factory behind the ericoid mycorrhizal symbiosis.</title>
        <authorList>
            <consortium name="DOE Joint Genome Institute"/>
            <person name="Martino E."/>
            <person name="Morin E."/>
            <person name="Grelet G."/>
            <person name="Kuo A."/>
            <person name="Kohler A."/>
            <person name="Daghino S."/>
            <person name="Barry K."/>
            <person name="Choi C."/>
            <person name="Cichocki N."/>
            <person name="Clum A."/>
            <person name="Copeland A."/>
            <person name="Hainaut M."/>
            <person name="Haridas S."/>
            <person name="Labutti K."/>
            <person name="Lindquist E."/>
            <person name="Lipzen A."/>
            <person name="Khouja H.-R."/>
            <person name="Murat C."/>
            <person name="Ohm R."/>
            <person name="Olson A."/>
            <person name="Spatafora J."/>
            <person name="Veneault-Fourrey C."/>
            <person name="Henrissat B."/>
            <person name="Grigoriev I."/>
            <person name="Martin F."/>
            <person name="Perotto S."/>
        </authorList>
    </citation>
    <scope>NUCLEOTIDE SEQUENCE [LARGE SCALE GENOMIC DNA]</scope>
    <source>
        <strain evidence="1 2">F</strain>
    </source>
</reference>
<keyword evidence="2" id="KW-1185">Reference proteome</keyword>
<evidence type="ECO:0000313" key="2">
    <source>
        <dbReference type="Proteomes" id="UP000235786"/>
    </source>
</evidence>
<dbReference type="PANTHER" id="PTHR37540">
    <property type="entry name" value="TRANSCRIPTION FACTOR (ACR-2), PUTATIVE-RELATED-RELATED"/>
    <property type="match status" value="1"/>
</dbReference>
<dbReference type="InterPro" id="IPR021858">
    <property type="entry name" value="Fun_TF"/>
</dbReference>
<gene>
    <name evidence="1" type="ORF">L207DRAFT_527983</name>
</gene>
<name>A0A2J6RS46_HYAVF</name>